<sequence>MATNTAAYAAVPSNYLGLGCLVFQDTSTDELSRESQEWQWLSGAPAISTSDASIVSDLAKLLESHWIRLQFKRCERQPQWLIYRVHVLFHDVARGVVNHQNRRLTLAVDNVLRNLDTSPNTWQGQYTPGEEQRFDRWATRAEGNPSLWYLFNTLPSPRPSAVDVKEKYAREALEDLLEGNVPGLRTKLFPYQGRAAAAMLSRECVDQSDIDPRLERRVSPSGRVFYYSPRDTEFLREPRYFQRCRGGILSETMGLGKTVMCLALIQATRHQLPKVPIPYALPEVRRSVASLADMAVAAINRNSVPWKIEFERIKEATGMELTSCIERLNNCLPSYVLPFEPIRWNRNTTIPKPERMLLAATSLVVVPRNLVKQWQSEIAKHLDSIRILVMDDAKKSLPEPEEICTFDIVLFSRNRFELEINHGSDKDGRRIVKAPLACRCAYIGATRDRDCTCLKEEMLYTSPLKRLHFKRLLIDEGHYASQTNNAILVVRNLITADHNWLVSGTPAKGLLGVEVDVSATDEYSTLLEQRRHFDDKLDRTGAIESLGAIAGKFLDITPWSERDSGAFKEYVYRHEGANTYSGFSACFEHVLAAMVIKTRPGDVELKLPPLHHKIVRIEPSYYDKMIANLFTLVLTANAVTSERVDQDYLFHKNSAKDRISLVNNLRQSTFWWTGFEAQDVVAVGKNSRTYLSKEDSNCTPEDRELLLSTLESTELPILESEGWKAMSRCHELGIFVEDWPEDTAEHWSFETTTKSKRVLTGLSFLLEAQRFVNHRVAMPDPGEGLAGLGIKSLAPARDAAKVDTAEIQHGATSTQSEPTTRTEQEVTATKRASKKARKRERYRKAAAEKRREDEERKRKVQSKKESEHHSVLTKSGIPRSSLDGEPTLLRKRRVSSSQQTVTGKRRRPSAPINQTVEGPGQATALLLGSPYARAKIVGTTSAKMSYLMSQILKHCPHEKILVFYEGDNIAYYIAQMLDLFDIKHEIYAKSLSAQQKAAYVAKFEEQTEDRVLLMDVKHASHGLNIPSASRIYFVNPVCRPDIEAQAIKRAHRIGQTREVYVETLVLKGTLEEEMLERSRRMTKAEHDNAKALEDDGGIREIIQSARAMTLNSDERDQMAPLTSPAEQLWGRVGWHGKGVQPSKKRFVDVTDHEAVGIVIDDGDDEEDKQEIKRQRMTAQ</sequence>
<dbReference type="GO" id="GO:0005524">
    <property type="term" value="F:ATP binding"/>
    <property type="evidence" value="ECO:0007669"/>
    <property type="project" value="UniProtKB-KW"/>
</dbReference>
<dbReference type="STRING" id="112498.A0A2D3VFF1"/>
<dbReference type="Gene3D" id="3.40.50.10810">
    <property type="entry name" value="Tandem AAA-ATPase domain"/>
    <property type="match status" value="2"/>
</dbReference>
<evidence type="ECO:0000256" key="2">
    <source>
        <dbReference type="ARBA" id="ARBA00022801"/>
    </source>
</evidence>
<dbReference type="GO" id="GO:0016787">
    <property type="term" value="F:hydrolase activity"/>
    <property type="evidence" value="ECO:0007669"/>
    <property type="project" value="UniProtKB-KW"/>
</dbReference>
<dbReference type="Gene3D" id="3.40.50.300">
    <property type="entry name" value="P-loop containing nucleotide triphosphate hydrolases"/>
    <property type="match status" value="1"/>
</dbReference>
<protein>
    <recommendedName>
        <fullName evidence="5">Helicase C-terminal domain-containing protein</fullName>
    </recommendedName>
</protein>
<dbReference type="InterPro" id="IPR001650">
    <property type="entry name" value="Helicase_C-like"/>
</dbReference>
<dbReference type="Pfam" id="PF00271">
    <property type="entry name" value="Helicase_C"/>
    <property type="match status" value="1"/>
</dbReference>
<dbReference type="SUPFAM" id="SSF52540">
    <property type="entry name" value="P-loop containing nucleoside triphosphate hydrolases"/>
    <property type="match status" value="2"/>
</dbReference>
<dbReference type="GO" id="GO:0006281">
    <property type="term" value="P:DNA repair"/>
    <property type="evidence" value="ECO:0007669"/>
    <property type="project" value="TreeGrafter"/>
</dbReference>
<dbReference type="PANTHER" id="PTHR45626:SF51">
    <property type="entry name" value="SNF2-RELATED DOMAIN-CONTAINING PROTEIN"/>
    <property type="match status" value="1"/>
</dbReference>
<dbReference type="EMBL" id="FJUY01000014">
    <property type="protein sequence ID" value="CZT22831.1"/>
    <property type="molecule type" value="Genomic_DNA"/>
</dbReference>
<evidence type="ECO:0000313" key="6">
    <source>
        <dbReference type="EMBL" id="CZT22831.1"/>
    </source>
</evidence>
<proteinExistence type="predicted"/>
<evidence type="ECO:0000256" key="1">
    <source>
        <dbReference type="ARBA" id="ARBA00022741"/>
    </source>
</evidence>
<keyword evidence="1" id="KW-0547">Nucleotide-binding</keyword>
<evidence type="ECO:0000256" key="3">
    <source>
        <dbReference type="ARBA" id="ARBA00022840"/>
    </source>
</evidence>
<dbReference type="SMART" id="SM00487">
    <property type="entry name" value="DEXDc"/>
    <property type="match status" value="1"/>
</dbReference>
<dbReference type="CDD" id="cd18793">
    <property type="entry name" value="SF2_C_SNF"/>
    <property type="match status" value="1"/>
</dbReference>
<name>A0A2D3VFF1_9PEZI</name>
<dbReference type="AlphaFoldDB" id="A0A2D3VFF1"/>
<gene>
    <name evidence="6" type="ORF">RCC_08537</name>
</gene>
<dbReference type="Pfam" id="PF00176">
    <property type="entry name" value="SNF2-rel_dom"/>
    <property type="match status" value="1"/>
</dbReference>
<dbReference type="GO" id="GO:0008094">
    <property type="term" value="F:ATP-dependent activity, acting on DNA"/>
    <property type="evidence" value="ECO:0007669"/>
    <property type="project" value="TreeGrafter"/>
</dbReference>
<dbReference type="GO" id="GO:0005634">
    <property type="term" value="C:nucleus"/>
    <property type="evidence" value="ECO:0007669"/>
    <property type="project" value="TreeGrafter"/>
</dbReference>
<feature type="compositionally biased region" description="Basic and acidic residues" evidence="4">
    <location>
        <begin position="843"/>
        <end position="870"/>
    </location>
</feature>
<dbReference type="InterPro" id="IPR000330">
    <property type="entry name" value="SNF2_N"/>
</dbReference>
<feature type="compositionally biased region" description="Basic residues" evidence="4">
    <location>
        <begin position="831"/>
        <end position="842"/>
    </location>
</feature>
<dbReference type="PANTHER" id="PTHR45626">
    <property type="entry name" value="TRANSCRIPTION TERMINATION FACTOR 2-RELATED"/>
    <property type="match status" value="1"/>
</dbReference>
<dbReference type="InterPro" id="IPR038718">
    <property type="entry name" value="SNF2-like_sf"/>
</dbReference>
<dbReference type="InterPro" id="IPR050628">
    <property type="entry name" value="SNF2_RAD54_helicase_TF"/>
</dbReference>
<feature type="compositionally biased region" description="Polar residues" evidence="4">
    <location>
        <begin position="810"/>
        <end position="827"/>
    </location>
</feature>
<dbReference type="PROSITE" id="PS51194">
    <property type="entry name" value="HELICASE_CTER"/>
    <property type="match status" value="1"/>
</dbReference>
<organism evidence="6 7">
    <name type="scientific">Ramularia collo-cygni</name>
    <dbReference type="NCBI Taxonomy" id="112498"/>
    <lineage>
        <taxon>Eukaryota</taxon>
        <taxon>Fungi</taxon>
        <taxon>Dikarya</taxon>
        <taxon>Ascomycota</taxon>
        <taxon>Pezizomycotina</taxon>
        <taxon>Dothideomycetes</taxon>
        <taxon>Dothideomycetidae</taxon>
        <taxon>Mycosphaerellales</taxon>
        <taxon>Mycosphaerellaceae</taxon>
        <taxon>Ramularia</taxon>
    </lineage>
</organism>
<feature type="region of interest" description="Disordered" evidence="4">
    <location>
        <begin position="1160"/>
        <end position="1179"/>
    </location>
</feature>
<evidence type="ECO:0000259" key="5">
    <source>
        <dbReference type="PROSITE" id="PS51194"/>
    </source>
</evidence>
<dbReference type="InterPro" id="IPR027417">
    <property type="entry name" value="P-loop_NTPase"/>
</dbReference>
<evidence type="ECO:0000256" key="4">
    <source>
        <dbReference type="SAM" id="MobiDB-lite"/>
    </source>
</evidence>
<accession>A0A2D3VFF1</accession>
<dbReference type="RefSeq" id="XP_023629555.1">
    <property type="nucleotide sequence ID" value="XM_023773787.1"/>
</dbReference>
<keyword evidence="2" id="KW-0378">Hydrolase</keyword>
<reference evidence="6 7" key="1">
    <citation type="submission" date="2016-03" db="EMBL/GenBank/DDBJ databases">
        <authorList>
            <person name="Ploux O."/>
        </authorList>
    </citation>
    <scope>NUCLEOTIDE SEQUENCE [LARGE SCALE GENOMIC DNA]</scope>
    <source>
        <strain evidence="6 7">URUG2</strain>
    </source>
</reference>
<keyword evidence="7" id="KW-1185">Reference proteome</keyword>
<dbReference type="Proteomes" id="UP000225277">
    <property type="component" value="Unassembled WGS sequence"/>
</dbReference>
<feature type="region of interest" description="Disordered" evidence="4">
    <location>
        <begin position="808"/>
        <end position="917"/>
    </location>
</feature>
<dbReference type="InterPro" id="IPR014001">
    <property type="entry name" value="Helicase_ATP-bd"/>
</dbReference>
<evidence type="ECO:0000313" key="7">
    <source>
        <dbReference type="Proteomes" id="UP000225277"/>
    </source>
</evidence>
<keyword evidence="3" id="KW-0067">ATP-binding</keyword>
<dbReference type="OrthoDB" id="2801544at2759"/>
<dbReference type="GeneID" id="35603626"/>
<dbReference type="InterPro" id="IPR049730">
    <property type="entry name" value="SNF2/RAD54-like_C"/>
</dbReference>
<feature type="domain" description="Helicase C-terminal" evidence="5">
    <location>
        <begin position="947"/>
        <end position="1102"/>
    </location>
</feature>